<evidence type="ECO:0000256" key="6">
    <source>
        <dbReference type="ARBA" id="ARBA00023136"/>
    </source>
</evidence>
<evidence type="ECO:0000256" key="7">
    <source>
        <dbReference type="ARBA" id="ARBA00023170"/>
    </source>
</evidence>
<keyword evidence="7 9" id="KW-0675">Receptor</keyword>
<keyword evidence="2" id="KW-1003">Cell membrane</keyword>
<dbReference type="PANTHER" id="PTHR24247:SF278">
    <property type="entry name" value="HISTAMINE H2 RECEPTOR"/>
    <property type="match status" value="1"/>
</dbReference>
<dbReference type="PRINTS" id="PR00534">
    <property type="entry name" value="MCRFAMILY"/>
</dbReference>
<evidence type="ECO:0000256" key="9">
    <source>
        <dbReference type="RuleBase" id="RU000688"/>
    </source>
</evidence>
<feature type="domain" description="G-protein coupled receptors family 1 profile" evidence="11">
    <location>
        <begin position="538"/>
        <end position="783"/>
    </location>
</feature>
<feature type="transmembrane region" description="Helical" evidence="10">
    <location>
        <begin position="56"/>
        <end position="76"/>
    </location>
</feature>
<feature type="transmembrane region" description="Helical" evidence="10">
    <location>
        <begin position="250"/>
        <end position="269"/>
    </location>
</feature>
<feature type="transmembrane region" description="Helical" evidence="10">
    <location>
        <begin position="449"/>
        <end position="470"/>
    </location>
</feature>
<evidence type="ECO:0000256" key="5">
    <source>
        <dbReference type="ARBA" id="ARBA00023040"/>
    </source>
</evidence>
<name>A0ABN8T0S7_9CNID</name>
<feature type="transmembrane region" description="Helical" evidence="10">
    <location>
        <begin position="522"/>
        <end position="548"/>
    </location>
</feature>
<feature type="transmembrane region" description="Helical" evidence="10">
    <location>
        <begin position="730"/>
        <end position="763"/>
    </location>
</feature>
<evidence type="ECO:0000313" key="13">
    <source>
        <dbReference type="Proteomes" id="UP001159427"/>
    </source>
</evidence>
<keyword evidence="5 9" id="KW-0297">G-protein coupled receptor</keyword>
<feature type="transmembrane region" description="Helical" evidence="10">
    <location>
        <begin position="281"/>
        <end position="303"/>
    </location>
</feature>
<evidence type="ECO:0000313" key="12">
    <source>
        <dbReference type="EMBL" id="CAH3196882.1"/>
    </source>
</evidence>
<dbReference type="InterPro" id="IPR000276">
    <property type="entry name" value="GPCR_Rhodpsn"/>
</dbReference>
<keyword evidence="4 10" id="KW-1133">Transmembrane helix</keyword>
<dbReference type="Gene3D" id="1.20.1070.10">
    <property type="entry name" value="Rhodopsin 7-helix transmembrane proteins"/>
    <property type="match status" value="3"/>
</dbReference>
<evidence type="ECO:0000256" key="2">
    <source>
        <dbReference type="ARBA" id="ARBA00022475"/>
    </source>
</evidence>
<comment type="subcellular location">
    <subcellularLocation>
        <location evidence="1">Cell membrane</location>
        <topology evidence="1">Multi-pass membrane protein</topology>
    </subcellularLocation>
</comment>
<feature type="domain" description="G-protein coupled receptors family 1 profile" evidence="11">
    <location>
        <begin position="259"/>
        <end position="503"/>
    </location>
</feature>
<evidence type="ECO:0000256" key="1">
    <source>
        <dbReference type="ARBA" id="ARBA00004651"/>
    </source>
</evidence>
<dbReference type="CDD" id="cd00637">
    <property type="entry name" value="7tm_classA_rhodopsin-like"/>
    <property type="match status" value="2"/>
</dbReference>
<protein>
    <recommendedName>
        <fullName evidence="11">G-protein coupled receptors family 1 profile domain-containing protein</fullName>
    </recommendedName>
</protein>
<keyword evidence="8 9" id="KW-0807">Transducer</keyword>
<comment type="caution">
    <text evidence="12">The sequence shown here is derived from an EMBL/GenBank/DDBJ whole genome shotgun (WGS) entry which is preliminary data.</text>
</comment>
<evidence type="ECO:0000256" key="3">
    <source>
        <dbReference type="ARBA" id="ARBA00022692"/>
    </source>
</evidence>
<gene>
    <name evidence="12" type="ORF">PEVE_00033836</name>
</gene>
<dbReference type="PANTHER" id="PTHR24247">
    <property type="entry name" value="5-HYDROXYTRYPTAMINE RECEPTOR"/>
    <property type="match status" value="1"/>
</dbReference>
<evidence type="ECO:0000256" key="4">
    <source>
        <dbReference type="ARBA" id="ARBA00022989"/>
    </source>
</evidence>
<keyword evidence="6 10" id="KW-0472">Membrane</keyword>
<comment type="similarity">
    <text evidence="9">Belongs to the G-protein coupled receptor 1 family.</text>
</comment>
<feature type="transmembrane region" description="Helical" evidence="10">
    <location>
        <begin position="362"/>
        <end position="382"/>
    </location>
</feature>
<dbReference type="EMBL" id="CALNXI010005052">
    <property type="protein sequence ID" value="CAH3196882.1"/>
    <property type="molecule type" value="Genomic_DNA"/>
</dbReference>
<dbReference type="Pfam" id="PF00001">
    <property type="entry name" value="7tm_1"/>
    <property type="match status" value="3"/>
</dbReference>
<dbReference type="InterPro" id="IPR001671">
    <property type="entry name" value="Melcrt_ACTH_rcpt"/>
</dbReference>
<feature type="domain" description="G-protein coupled receptors family 1 profile" evidence="11">
    <location>
        <begin position="1"/>
        <end position="197"/>
    </location>
</feature>
<evidence type="ECO:0000259" key="11">
    <source>
        <dbReference type="PROSITE" id="PS50262"/>
    </source>
</evidence>
<dbReference type="InterPro" id="IPR017452">
    <property type="entry name" value="GPCR_Rhodpsn_7TM"/>
</dbReference>
<feature type="transmembrane region" description="Helical" evidence="10">
    <location>
        <begin position="183"/>
        <end position="199"/>
    </location>
</feature>
<feature type="transmembrane region" description="Helical" evidence="10">
    <location>
        <begin position="211"/>
        <end position="230"/>
    </location>
</feature>
<dbReference type="PROSITE" id="PS00237">
    <property type="entry name" value="G_PROTEIN_RECEP_F1_1"/>
    <property type="match status" value="1"/>
</dbReference>
<sequence>MEGVSLRKQYLEDTLHVGFFISCTASLLSLAALAVDQCAAITYPLFYRIKLNSVRTFLVSLVVWIISILLSVFYFVVGYNKFRFIFANTAVAVTFFVLLFTNSKIFNFLRVQVNEWDNLHNTTEENLAKKRAIKWEKKITKTLVIVLLLFLACYLPSCICIYIINFCASCHCVFIHWVRDIQFVLLMTNSAVNPFVYALRLENFRKAFRSILTCPFCLHCFKLALLNPLYPCDNTTAPTYLSFSTASCSALIAFIATVGNFLVILAVILNPCKHLRSPFNYFVANLSFADLVVGVIVAPLSAVQHVMEGFSLRNQYLEDTLRVVNFISCTASLLSLAALALDRYAAITHPLFYRSKLNPVRTFLASLFVWIISISLSVSYFVVGYKKLRFIFANTAVAVTFFVLLFTNSKILSFLRVQVNEWDNLHNTTEENLAKKRAIKWKKKITKTLVIVLLLFLACYLPSCICIYIINFCAGCHCVFIHWVRDIQVVLVMANSVVNPFKMSLIGKYPCSNVTAPTYLSFLTASCSTLITIVASLGNFLVILVVFLNPNKDLRSPFNYLVVNLSLADLIVGLITAPLGIAFHFFEGFGIINRPLRKTMYVSFFISCTASLLSLSALALDHRYVAITYPLFYRSKLNSVRTFLVSLVVWIISISLSVSYFVVGHNKFRFIFANTAVAVTFFVLLFTDSKIFNFLRVQVNEWDNLHSTSEENLAKTRAIKWEKKITKTLVIVLLLFLACYLPSCICIYIINFCAGCHCVFIHWVRDIQLVLVMANSVVNPFVYALRLGNFRKAFRSILTCRFCLRLLRPSQ</sequence>
<organism evidence="12 13">
    <name type="scientific">Porites evermanni</name>
    <dbReference type="NCBI Taxonomy" id="104178"/>
    <lineage>
        <taxon>Eukaryota</taxon>
        <taxon>Metazoa</taxon>
        <taxon>Cnidaria</taxon>
        <taxon>Anthozoa</taxon>
        <taxon>Hexacorallia</taxon>
        <taxon>Scleractinia</taxon>
        <taxon>Fungiina</taxon>
        <taxon>Poritidae</taxon>
        <taxon>Porites</taxon>
    </lineage>
</organism>
<feature type="transmembrane region" description="Helical" evidence="10">
    <location>
        <begin position="668"/>
        <end position="686"/>
    </location>
</feature>
<feature type="transmembrane region" description="Helical" evidence="10">
    <location>
        <begin position="601"/>
        <end position="620"/>
    </location>
</feature>
<feature type="transmembrane region" description="Helical" evidence="10">
    <location>
        <begin position="560"/>
        <end position="581"/>
    </location>
</feature>
<reference evidence="12 13" key="1">
    <citation type="submission" date="2022-05" db="EMBL/GenBank/DDBJ databases">
        <authorList>
            <consortium name="Genoscope - CEA"/>
            <person name="William W."/>
        </authorList>
    </citation>
    <scope>NUCLEOTIDE SEQUENCE [LARGE SCALE GENOMIC DNA]</scope>
</reference>
<dbReference type="SMART" id="SM01381">
    <property type="entry name" value="7TM_GPCR_Srsx"/>
    <property type="match status" value="1"/>
</dbReference>
<feature type="transmembrane region" description="Helical" evidence="10">
    <location>
        <begin position="388"/>
        <end position="406"/>
    </location>
</feature>
<evidence type="ECO:0000256" key="10">
    <source>
        <dbReference type="SAM" id="Phobius"/>
    </source>
</evidence>
<dbReference type="SUPFAM" id="SSF81321">
    <property type="entry name" value="Family A G protein-coupled receptor-like"/>
    <property type="match status" value="3"/>
</dbReference>
<feature type="transmembrane region" description="Helical" evidence="10">
    <location>
        <begin position="144"/>
        <end position="177"/>
    </location>
</feature>
<accession>A0ABN8T0S7</accession>
<dbReference type="PROSITE" id="PS50262">
    <property type="entry name" value="G_PROTEIN_RECEP_F1_2"/>
    <property type="match status" value="3"/>
</dbReference>
<evidence type="ECO:0000256" key="8">
    <source>
        <dbReference type="ARBA" id="ARBA00023224"/>
    </source>
</evidence>
<feature type="transmembrane region" description="Helical" evidence="10">
    <location>
        <begin position="323"/>
        <end position="341"/>
    </location>
</feature>
<feature type="transmembrane region" description="Helical" evidence="10">
    <location>
        <begin position="640"/>
        <end position="662"/>
    </location>
</feature>
<feature type="transmembrane region" description="Helical" evidence="10">
    <location>
        <begin position="15"/>
        <end position="35"/>
    </location>
</feature>
<feature type="transmembrane region" description="Helical" evidence="10">
    <location>
        <begin position="82"/>
        <end position="100"/>
    </location>
</feature>
<dbReference type="PRINTS" id="PR00237">
    <property type="entry name" value="GPCRRHODOPSN"/>
</dbReference>
<keyword evidence="3 9" id="KW-0812">Transmembrane</keyword>
<dbReference type="Proteomes" id="UP001159427">
    <property type="component" value="Unassembled WGS sequence"/>
</dbReference>
<proteinExistence type="inferred from homology"/>
<keyword evidence="13" id="KW-1185">Reference proteome</keyword>
<feature type="transmembrane region" description="Helical" evidence="10">
    <location>
        <begin position="769"/>
        <end position="788"/>
    </location>
</feature>